<reference evidence="1 2" key="1">
    <citation type="submission" date="2024-02" db="EMBL/GenBank/DDBJ databases">
        <title>Lysinimicrobium sediminis NBRC 112286.</title>
        <authorList>
            <person name="Ichikawa N."/>
            <person name="Katano-Makiyama Y."/>
            <person name="Hidaka K."/>
        </authorList>
    </citation>
    <scope>NUCLEOTIDE SEQUENCE [LARGE SCALE GENOMIC DNA]</scope>
    <source>
        <strain evidence="1 2">NBRC 112286</strain>
    </source>
</reference>
<comment type="caution">
    <text evidence="1">The sequence shown here is derived from an EMBL/GenBank/DDBJ whole genome shotgun (WGS) entry which is preliminary data.</text>
</comment>
<dbReference type="RefSeq" id="WP_286213928.1">
    <property type="nucleotide sequence ID" value="NZ_AP027736.1"/>
</dbReference>
<keyword evidence="2" id="KW-1185">Reference proteome</keyword>
<proteinExistence type="predicted"/>
<dbReference type="Proteomes" id="UP001426770">
    <property type="component" value="Unassembled WGS sequence"/>
</dbReference>
<sequence length="296" mass="30404">MASRRTAAAVTLLLLATGGAVYGSYLWSESAPTPPPGEQCTVALGESTDTLSAEQAANAALIAAASARLEMPARAATIGIATALQESSLRNIDHGDRDSLGLFQQRPSQGWGTVEEILDPYYSTDTFYAALAKVDGWQDMEVTVAAQTVQRSGFPDAYATREASARLWASALRGHSGVLAVTCDVSAGGGTTAQDFAARIDRDFGAGAYAVEVASATSEAIWLSVSGADATANDAFAAWAVAVAREESVAAVAVDDAGWQQGEGLTTVEVPRPGEGVAVRLTPLAGEAQSLSDSGT</sequence>
<evidence type="ECO:0000313" key="2">
    <source>
        <dbReference type="Proteomes" id="UP001426770"/>
    </source>
</evidence>
<protein>
    <recommendedName>
        <fullName evidence="3">Heavy metal transporter</fullName>
    </recommendedName>
</protein>
<gene>
    <name evidence="1" type="ORF">Lsed01_00456</name>
</gene>
<accession>A0ABP9WEQ0</accession>
<dbReference type="EMBL" id="BAABRR010000002">
    <property type="protein sequence ID" value="GAA5518039.1"/>
    <property type="molecule type" value="Genomic_DNA"/>
</dbReference>
<name>A0ABP9WEQ0_9MICO</name>
<evidence type="ECO:0000313" key="1">
    <source>
        <dbReference type="EMBL" id="GAA5518039.1"/>
    </source>
</evidence>
<organism evidence="1 2">
    <name type="scientific">Demequina sediminis</name>
    <dbReference type="NCBI Taxonomy" id="1930058"/>
    <lineage>
        <taxon>Bacteria</taxon>
        <taxon>Bacillati</taxon>
        <taxon>Actinomycetota</taxon>
        <taxon>Actinomycetes</taxon>
        <taxon>Micrococcales</taxon>
        <taxon>Demequinaceae</taxon>
        <taxon>Demequina</taxon>
    </lineage>
</organism>
<evidence type="ECO:0008006" key="3">
    <source>
        <dbReference type="Google" id="ProtNLM"/>
    </source>
</evidence>